<dbReference type="AlphaFoldDB" id="A0A5C4TGT5"/>
<accession>A0A5C4TGT5</accession>
<dbReference type="InterPro" id="IPR015797">
    <property type="entry name" value="NUDIX_hydrolase-like_dom_sf"/>
</dbReference>
<evidence type="ECO:0000313" key="2">
    <source>
        <dbReference type="EMBL" id="TNJ67690.1"/>
    </source>
</evidence>
<reference evidence="2 3" key="1">
    <citation type="submission" date="2019-05" db="EMBL/GenBank/DDBJ databases">
        <title>We sequenced the genome of Paenibacillus hemerocallicola KCTC 33185 for further insight into its adaptation and study the phylogeny of Paenibacillus.</title>
        <authorList>
            <person name="Narsing Rao M.P."/>
        </authorList>
    </citation>
    <scope>NUCLEOTIDE SEQUENCE [LARGE SCALE GENOMIC DNA]</scope>
    <source>
        <strain evidence="2 3">KCTC 33185</strain>
    </source>
</reference>
<gene>
    <name evidence="2" type="ORF">FE784_04555</name>
</gene>
<name>A0A5C4TGT5_9BACL</name>
<organism evidence="2 3">
    <name type="scientific">Paenibacillus hemerocallicola</name>
    <dbReference type="NCBI Taxonomy" id="1172614"/>
    <lineage>
        <taxon>Bacteria</taxon>
        <taxon>Bacillati</taxon>
        <taxon>Bacillota</taxon>
        <taxon>Bacilli</taxon>
        <taxon>Bacillales</taxon>
        <taxon>Paenibacillaceae</taxon>
        <taxon>Paenibacillus</taxon>
    </lineage>
</organism>
<protein>
    <submittedName>
        <fullName evidence="2">NUDIX domain-containing protein</fullName>
    </submittedName>
</protein>
<dbReference type="Pfam" id="PF00293">
    <property type="entry name" value="NUDIX"/>
    <property type="match status" value="1"/>
</dbReference>
<evidence type="ECO:0000259" key="1">
    <source>
        <dbReference type="PROSITE" id="PS51462"/>
    </source>
</evidence>
<sequence length="162" mass="18655">MMAAAMLFHGDELLMMERSMERTLNPGMWAAVGGHLEPDELSRPRDACLREIFEETGFSPDDIAELTLRYILLRNKDGELRQQFIYSGHANRKDFVDTDEGKLHWIPLAQVLDRDIPYIFRMALEHYFRIGPGEHAWVGIAGLDPSTGQPRVDWVPLTDPRY</sequence>
<feature type="domain" description="Nudix hydrolase" evidence="1">
    <location>
        <begin position="1"/>
        <end position="128"/>
    </location>
</feature>
<dbReference type="InterPro" id="IPR000086">
    <property type="entry name" value="NUDIX_hydrolase_dom"/>
</dbReference>
<dbReference type="SUPFAM" id="SSF55811">
    <property type="entry name" value="Nudix"/>
    <property type="match status" value="1"/>
</dbReference>
<keyword evidence="3" id="KW-1185">Reference proteome</keyword>
<dbReference type="Gene3D" id="3.90.79.10">
    <property type="entry name" value="Nucleoside Triphosphate Pyrophosphohydrolase"/>
    <property type="match status" value="1"/>
</dbReference>
<comment type="caution">
    <text evidence="2">The sequence shown here is derived from an EMBL/GenBank/DDBJ whole genome shotgun (WGS) entry which is preliminary data.</text>
</comment>
<proteinExistence type="predicted"/>
<dbReference type="PROSITE" id="PS51462">
    <property type="entry name" value="NUDIX"/>
    <property type="match status" value="1"/>
</dbReference>
<dbReference type="OrthoDB" id="9804563at2"/>
<evidence type="ECO:0000313" key="3">
    <source>
        <dbReference type="Proteomes" id="UP000307943"/>
    </source>
</evidence>
<dbReference type="EMBL" id="VDCQ01000004">
    <property type="protein sequence ID" value="TNJ67690.1"/>
    <property type="molecule type" value="Genomic_DNA"/>
</dbReference>
<dbReference type="Proteomes" id="UP000307943">
    <property type="component" value="Unassembled WGS sequence"/>
</dbReference>